<dbReference type="AlphaFoldDB" id="A0A1U7PQ66"/>
<dbReference type="GO" id="GO:0016705">
    <property type="term" value="F:oxidoreductase activity, acting on paired donors, with incorporation or reduction of molecular oxygen"/>
    <property type="evidence" value="ECO:0007669"/>
    <property type="project" value="InterPro"/>
</dbReference>
<name>A0A1U7PQ66_9BACI</name>
<reference evidence="4" key="1">
    <citation type="submission" date="2017-01" db="EMBL/GenBank/DDBJ databases">
        <authorList>
            <person name="Varghese N."/>
            <person name="Submissions S."/>
        </authorList>
    </citation>
    <scope>NUCLEOTIDE SEQUENCE [LARGE SCALE GENOMIC DNA]</scope>
    <source>
        <strain evidence="4">MNA4</strain>
    </source>
</reference>
<evidence type="ECO:0000259" key="2">
    <source>
        <dbReference type="Pfam" id="PF00296"/>
    </source>
</evidence>
<sequence>MNLLDYSPIDEGATARDALLQTVQLAKQAEQLGYRRFWVSEHHQVMSVAGSSPEMLMMHLASSTERIRIGSGGVMLPHYSPYKVAENFRLLEAIHPNRIDLGIGRSPSFHQVNRALNETKGKRLPYEQQIGDLQHYLSESPSPDHRFSGLTATPVIDTAPELWLLGTGMGSAAIAAEYGTAFAFAHFGKPSGEGLEAVRLYREQFRPSPFLQRPKVTVAVFAVVAETAEEAEELATAFDLWLLMVESSNPPPYYPSVETAKKRGFSTIEKEKVAQNRKRMIIGTPLHVADEIRRLAGQYQADEVTVIPNVYGAGNRLTGTALLAEAMGLAALK</sequence>
<dbReference type="EMBL" id="FTPL01000002">
    <property type="protein sequence ID" value="SIT84381.1"/>
    <property type="molecule type" value="Genomic_DNA"/>
</dbReference>
<dbReference type="Pfam" id="PF00296">
    <property type="entry name" value="Bac_luciferase"/>
    <property type="match status" value="1"/>
</dbReference>
<dbReference type="PANTHER" id="PTHR30137:SF19">
    <property type="entry name" value="LUCIFERASE-LIKE MONOOXYGENASE"/>
    <property type="match status" value="1"/>
</dbReference>
<organism evidence="3 4">
    <name type="scientific">Edaphobacillus lindanitolerans</name>
    <dbReference type="NCBI Taxonomy" id="550447"/>
    <lineage>
        <taxon>Bacteria</taxon>
        <taxon>Bacillati</taxon>
        <taxon>Bacillota</taxon>
        <taxon>Bacilli</taxon>
        <taxon>Bacillales</taxon>
        <taxon>Bacillaceae</taxon>
        <taxon>Edaphobacillus</taxon>
    </lineage>
</organism>
<dbReference type="PANTHER" id="PTHR30137">
    <property type="entry name" value="LUCIFERASE-LIKE MONOOXYGENASE"/>
    <property type="match status" value="1"/>
</dbReference>
<dbReference type="GO" id="GO:0005829">
    <property type="term" value="C:cytosol"/>
    <property type="evidence" value="ECO:0007669"/>
    <property type="project" value="TreeGrafter"/>
</dbReference>
<evidence type="ECO:0000256" key="1">
    <source>
        <dbReference type="ARBA" id="ARBA00007789"/>
    </source>
</evidence>
<dbReference type="STRING" id="550447.SAMN05428946_1715"/>
<dbReference type="Proteomes" id="UP000187550">
    <property type="component" value="Unassembled WGS sequence"/>
</dbReference>
<proteinExistence type="predicted"/>
<dbReference type="InterPro" id="IPR050766">
    <property type="entry name" value="Bact_Lucif_Oxidored"/>
</dbReference>
<keyword evidence="4" id="KW-1185">Reference proteome</keyword>
<dbReference type="InterPro" id="IPR011251">
    <property type="entry name" value="Luciferase-like_dom"/>
</dbReference>
<dbReference type="NCBIfam" id="TIGR03558">
    <property type="entry name" value="oxido_grp_1"/>
    <property type="match status" value="1"/>
</dbReference>
<evidence type="ECO:0000313" key="4">
    <source>
        <dbReference type="Proteomes" id="UP000187550"/>
    </source>
</evidence>
<dbReference type="InterPro" id="IPR036661">
    <property type="entry name" value="Luciferase-like_sf"/>
</dbReference>
<evidence type="ECO:0000313" key="3">
    <source>
        <dbReference type="EMBL" id="SIT84381.1"/>
    </source>
</evidence>
<dbReference type="InterPro" id="IPR019949">
    <property type="entry name" value="CmoO-like"/>
</dbReference>
<gene>
    <name evidence="3" type="ORF">SAMN05428946_1715</name>
</gene>
<dbReference type="SUPFAM" id="SSF51679">
    <property type="entry name" value="Bacterial luciferase-like"/>
    <property type="match status" value="1"/>
</dbReference>
<feature type="domain" description="Luciferase-like" evidence="2">
    <location>
        <begin position="17"/>
        <end position="296"/>
    </location>
</feature>
<protein>
    <submittedName>
        <fullName evidence="3">Luciferase family oxidoreductase, group 1</fullName>
    </submittedName>
</protein>
<comment type="similarity">
    <text evidence="1">To bacterial alkanal monooxygenase alpha and beta chains.</text>
</comment>
<dbReference type="Gene3D" id="3.20.20.30">
    <property type="entry name" value="Luciferase-like domain"/>
    <property type="match status" value="1"/>
</dbReference>
<accession>A0A1U7PQ66</accession>